<proteinExistence type="predicted"/>
<feature type="region of interest" description="Disordered" evidence="2">
    <location>
        <begin position="201"/>
        <end position="235"/>
    </location>
</feature>
<dbReference type="AlphaFoldDB" id="A0A3R7M5B0"/>
<dbReference type="Proteomes" id="UP000283509">
    <property type="component" value="Unassembled WGS sequence"/>
</dbReference>
<reference evidence="3 4" key="2">
    <citation type="submission" date="2019-01" db="EMBL/GenBank/DDBJ databases">
        <title>The decoding of complex shrimp genome reveals the adaptation for benthos swimmer, frequently molting mechanism and breeding impact on genome.</title>
        <authorList>
            <person name="Sun Y."/>
            <person name="Gao Y."/>
            <person name="Yu Y."/>
        </authorList>
    </citation>
    <scope>NUCLEOTIDE SEQUENCE [LARGE SCALE GENOMIC DNA]</scope>
    <source>
        <tissue evidence="3">Muscle</tissue>
    </source>
</reference>
<name>A0A3R7M5B0_PENVA</name>
<feature type="compositionally biased region" description="Basic residues" evidence="2">
    <location>
        <begin position="212"/>
        <end position="224"/>
    </location>
</feature>
<reference evidence="3 4" key="1">
    <citation type="submission" date="2018-04" db="EMBL/GenBank/DDBJ databases">
        <authorList>
            <person name="Zhang X."/>
            <person name="Yuan J."/>
            <person name="Li F."/>
            <person name="Xiang J."/>
        </authorList>
    </citation>
    <scope>NUCLEOTIDE SEQUENCE [LARGE SCALE GENOMIC DNA]</scope>
    <source>
        <tissue evidence="3">Muscle</tissue>
    </source>
</reference>
<organism evidence="3 4">
    <name type="scientific">Penaeus vannamei</name>
    <name type="common">Whiteleg shrimp</name>
    <name type="synonym">Litopenaeus vannamei</name>
    <dbReference type="NCBI Taxonomy" id="6689"/>
    <lineage>
        <taxon>Eukaryota</taxon>
        <taxon>Metazoa</taxon>
        <taxon>Ecdysozoa</taxon>
        <taxon>Arthropoda</taxon>
        <taxon>Crustacea</taxon>
        <taxon>Multicrustacea</taxon>
        <taxon>Malacostraca</taxon>
        <taxon>Eumalacostraca</taxon>
        <taxon>Eucarida</taxon>
        <taxon>Decapoda</taxon>
        <taxon>Dendrobranchiata</taxon>
        <taxon>Penaeoidea</taxon>
        <taxon>Penaeidae</taxon>
        <taxon>Penaeus</taxon>
    </lineage>
</organism>
<evidence type="ECO:0000256" key="2">
    <source>
        <dbReference type="SAM" id="MobiDB-lite"/>
    </source>
</evidence>
<keyword evidence="4" id="KW-1185">Reference proteome</keyword>
<protein>
    <recommendedName>
        <fullName evidence="5">BZIP domain-containing protein</fullName>
    </recommendedName>
</protein>
<sequence length="302" mass="33874">MSVYPTQDAFYGAVGSADEYPSASLIFRDTQSSNVHEDEELIANFDLDLLAAELWPESSVAGAASDSASREGGLFSATSLSSQDEDFLGLGAVNPNDMFSSGMQPSYPSSHNTEGYDPYQYCEQQATSSYSHQPPLDLSQYDANLGESFQQMNISQSYDQHSGYAYHNDQQMGIYQQPYQQSGISLDWNQQFNVLQSQEGVATAGVSGSGTSKKRKGYRHRHQRQFLSSAEQREQRSRVLNNEASAIYRRKMRDLHDKARTELDGLEQRNQQLTQRFRLLQKFCSGYRARLEALGVPATNNF</sequence>
<evidence type="ECO:0008006" key="5">
    <source>
        <dbReference type="Google" id="ProtNLM"/>
    </source>
</evidence>
<comment type="caution">
    <text evidence="3">The sequence shown here is derived from an EMBL/GenBank/DDBJ whole genome shotgun (WGS) entry which is preliminary data.</text>
</comment>
<keyword evidence="1" id="KW-0175">Coiled coil</keyword>
<feature type="coiled-coil region" evidence="1">
    <location>
        <begin position="249"/>
        <end position="283"/>
    </location>
</feature>
<dbReference type="OrthoDB" id="6351221at2759"/>
<evidence type="ECO:0000313" key="3">
    <source>
        <dbReference type="EMBL" id="ROT73289.1"/>
    </source>
</evidence>
<accession>A0A3R7M5B0</accession>
<evidence type="ECO:0000256" key="1">
    <source>
        <dbReference type="SAM" id="Coils"/>
    </source>
</evidence>
<gene>
    <name evidence="3" type="ORF">C7M84_008288</name>
</gene>
<dbReference type="EMBL" id="QCYY01002043">
    <property type="protein sequence ID" value="ROT73289.1"/>
    <property type="molecule type" value="Genomic_DNA"/>
</dbReference>
<evidence type="ECO:0000313" key="4">
    <source>
        <dbReference type="Proteomes" id="UP000283509"/>
    </source>
</evidence>